<keyword evidence="2" id="KW-1185">Reference proteome</keyword>
<organism evidence="1 2">
    <name type="scientific">Ophiostoma piceae (strain UAMH 11346)</name>
    <name type="common">Sap stain fungus</name>
    <dbReference type="NCBI Taxonomy" id="1262450"/>
    <lineage>
        <taxon>Eukaryota</taxon>
        <taxon>Fungi</taxon>
        <taxon>Dikarya</taxon>
        <taxon>Ascomycota</taxon>
        <taxon>Pezizomycotina</taxon>
        <taxon>Sordariomycetes</taxon>
        <taxon>Sordariomycetidae</taxon>
        <taxon>Ophiostomatales</taxon>
        <taxon>Ophiostomataceae</taxon>
        <taxon>Ophiostoma</taxon>
    </lineage>
</organism>
<dbReference type="Gene3D" id="2.60.120.620">
    <property type="entry name" value="q2cbj1_9rhob like domain"/>
    <property type="match status" value="1"/>
</dbReference>
<gene>
    <name evidence="1" type="ORF">F503_03570</name>
</gene>
<dbReference type="HOGENOM" id="CLU_007520_1_3_1"/>
<dbReference type="OrthoDB" id="27483at2759"/>
<accession>S3CDU8</accession>
<name>S3CDU8_OPHP1</name>
<reference evidence="1 2" key="1">
    <citation type="journal article" date="2013" name="BMC Genomics">
        <title>The genome and transcriptome of the pine saprophyte Ophiostoma piceae, and a comparison with the bark beetle-associated pine pathogen Grosmannia clavigera.</title>
        <authorList>
            <person name="Haridas S."/>
            <person name="Wang Y."/>
            <person name="Lim L."/>
            <person name="Massoumi Alamouti S."/>
            <person name="Jackman S."/>
            <person name="Docking R."/>
            <person name="Robertson G."/>
            <person name="Birol I."/>
            <person name="Bohlmann J."/>
            <person name="Breuil C."/>
        </authorList>
    </citation>
    <scope>NUCLEOTIDE SEQUENCE [LARGE SCALE GENOMIC DNA]</scope>
    <source>
        <strain evidence="1 2">UAMH 11346</strain>
    </source>
</reference>
<proteinExistence type="predicted"/>
<dbReference type="eggNOG" id="ENOG502QWAB">
    <property type="taxonomic scope" value="Eukaryota"/>
</dbReference>
<dbReference type="Proteomes" id="UP000016923">
    <property type="component" value="Unassembled WGS sequence"/>
</dbReference>
<sequence length="848" mass="95310">MRPPSPSPDPEPSEEAYMAEGRHMAALRNDVFTLLNNIQTTSKFSWKTTVDTLPNPGLVITGTSSVPTDSDASSAWTEKMIPLPLTSTYAGVIREASRRAPFGHGQQTLVDDSVRKTWELDASHVSLTNPAWQAGFETKICGPVIKALALPADSQIKPYKLLLYEPGSFFREHRDSVKEPGMVGTLVVCLPSHHVGGDVVLTFQNKKCRYATSTASQFDVTALAWFGDVFHEVEKLTQGYRLVMTYNIVVPGSVPGVDRSGSASLFHDQAILLQDSLMKWHDAEQRREEGVLVYPLDHQYATAGLSLASLKGRDVDVSQALKQAAAPAGFCVFLATLKHTVITDPDFIWEPDRPGRSSSLQHIVTLSGQEAAYSHDLSVRETPFPRLGYTDDRSPDEVERSLWTGNAHTTPTRSYNNTIMEWALSVDDKTLYEAAVKAGTDYPYVHKKIYHLMLERDRDHLEIGGFSDAIWYKWVGLVGRDAASMERLQHVLNLFESIMDDPTLRESFGHWKMSLLVDGILGTALQDTKPDVVGDKILDSLLHGSESITAEWFTKICPDPNASRAVFYKSVNSALRMKNLPANTVKLLVDALVKHSKTIFLLEPAFLATSFSVDADMALGMVRWCLRLDLEAAVCRLLDNTRRLWLEVLPSQATRHVYSTSSYQGTKESRIIELLVKLERIYEAYRSSMQAPVQQAFKHLFTALLTHIAVSIPPIPKEEYKGWACPPRSCMAEHCTRCPMLNSFLAETHKRVTSFSMGHFDVEHMVEQVKKDHWIKTTTDVPRGRKRRRNTNYGENLEIRKTMTKLQSDQIMYPRQLEMVREALAPLKTQNVRDIIGDEGYQKMVLLL</sequence>
<dbReference type="PANTHER" id="PTHR33099">
    <property type="entry name" value="FE2OG DIOXYGENASE DOMAIN-CONTAINING PROTEIN"/>
    <property type="match status" value="1"/>
</dbReference>
<protein>
    <submittedName>
        <fullName evidence="1">2og-fe oxygenase</fullName>
    </submittedName>
</protein>
<dbReference type="EMBL" id="KE148160">
    <property type="protein sequence ID" value="EPE04508.1"/>
    <property type="molecule type" value="Genomic_DNA"/>
</dbReference>
<dbReference type="AlphaFoldDB" id="S3CDU8"/>
<dbReference type="PANTHER" id="PTHR33099:SF7">
    <property type="entry name" value="MYND-TYPE DOMAIN-CONTAINING PROTEIN"/>
    <property type="match status" value="1"/>
</dbReference>
<evidence type="ECO:0000313" key="2">
    <source>
        <dbReference type="Proteomes" id="UP000016923"/>
    </source>
</evidence>
<dbReference type="VEuPathDB" id="FungiDB:F503_03570"/>
<evidence type="ECO:0000313" key="1">
    <source>
        <dbReference type="EMBL" id="EPE04508.1"/>
    </source>
</evidence>